<dbReference type="Proteomes" id="UP000562492">
    <property type="component" value="Unassembled WGS sequence"/>
</dbReference>
<comment type="caution">
    <text evidence="7">The sequence shown here is derived from an EMBL/GenBank/DDBJ whole genome shotgun (WGS) entry which is preliminary data.</text>
</comment>
<dbReference type="EC" id="2.4.99.17" evidence="5"/>
<protein>
    <recommendedName>
        <fullName evidence="5">S-adenosylmethionine:tRNA ribosyltransferase-isomerase</fullName>
        <ecNumber evidence="5">2.4.99.17</ecNumber>
    </recommendedName>
    <alternativeName>
        <fullName evidence="5">Queuosine biosynthesis protein QueA</fullName>
    </alternativeName>
</protein>
<comment type="similarity">
    <text evidence="5">Belongs to the QueA family.</text>
</comment>
<dbReference type="PANTHER" id="PTHR30307:SF0">
    <property type="entry name" value="S-ADENOSYLMETHIONINE:TRNA RIBOSYLTRANSFERASE-ISOMERASE"/>
    <property type="match status" value="1"/>
</dbReference>
<evidence type="ECO:0000256" key="1">
    <source>
        <dbReference type="ARBA" id="ARBA00022490"/>
    </source>
</evidence>
<comment type="pathway">
    <text evidence="5">tRNA modification; tRNA-queuosine biosynthesis.</text>
</comment>
<dbReference type="InterPro" id="IPR003699">
    <property type="entry name" value="QueA"/>
</dbReference>
<dbReference type="NCBIfam" id="TIGR00113">
    <property type="entry name" value="queA"/>
    <property type="match status" value="1"/>
</dbReference>
<dbReference type="InterPro" id="IPR036100">
    <property type="entry name" value="QueA_sf"/>
</dbReference>
<keyword evidence="1 5" id="KW-0963">Cytoplasm</keyword>
<dbReference type="Pfam" id="PF02547">
    <property type="entry name" value="Queuosine_synth"/>
    <property type="match status" value="1"/>
</dbReference>
<comment type="catalytic activity">
    <reaction evidence="5">
        <text>7-aminomethyl-7-carbaguanosine(34) in tRNA + S-adenosyl-L-methionine = epoxyqueuosine(34) in tRNA + adenine + L-methionine + 2 H(+)</text>
        <dbReference type="Rhea" id="RHEA:32155"/>
        <dbReference type="Rhea" id="RHEA-COMP:10342"/>
        <dbReference type="Rhea" id="RHEA-COMP:18582"/>
        <dbReference type="ChEBI" id="CHEBI:15378"/>
        <dbReference type="ChEBI" id="CHEBI:16708"/>
        <dbReference type="ChEBI" id="CHEBI:57844"/>
        <dbReference type="ChEBI" id="CHEBI:59789"/>
        <dbReference type="ChEBI" id="CHEBI:82833"/>
        <dbReference type="ChEBI" id="CHEBI:194443"/>
        <dbReference type="EC" id="2.4.99.17"/>
    </reaction>
</comment>
<feature type="compositionally biased region" description="Low complexity" evidence="6">
    <location>
        <begin position="380"/>
        <end position="390"/>
    </location>
</feature>
<dbReference type="InterPro" id="IPR042118">
    <property type="entry name" value="QueA_dom1"/>
</dbReference>
<dbReference type="HAMAP" id="MF_00113">
    <property type="entry name" value="QueA"/>
    <property type="match status" value="1"/>
</dbReference>
<evidence type="ECO:0000256" key="4">
    <source>
        <dbReference type="ARBA" id="ARBA00022785"/>
    </source>
</evidence>
<keyword evidence="4 5" id="KW-0671">Queuosine biosynthesis</keyword>
<sequence>MTAFSGARRTFHLSDFDFELPPELIAQHPAAERSASRLLDAREPELADRHFYELPDLLQAGDLLVFNDTQVIKARVFGEKSSGGKIELLIERVLDGNEVVAHMKVSKKPAIGGVLHMVGGKKAGGFDAMLMGRWPNEMGALFRLRLDGPHGETPWELMQQHGHIPLPPYIEREQQSGQDPNQAEDEVRYQTVFAKNPGAVAAPTAALHFDDKVLAALEAKGVERASVTLHVGAGTFQPVKTENLKDHQMHSEWYNIPLPTLAALERCRQRGGRVVAVGTTTVRTLESWARTGQLSGDTNIFITPGFPYRVVDMLVTNFHLPKSSLMMLVSAFAGYEHIMDLYKHAVAQQYRFFSYGDSMLLQRKKHMAAGEEAQPGSEEPTPAAPGAAAA</sequence>
<keyword evidence="2 5" id="KW-0808">Transferase</keyword>
<keyword evidence="8" id="KW-1185">Reference proteome</keyword>
<dbReference type="Gene3D" id="3.40.1780.10">
    <property type="entry name" value="QueA-like"/>
    <property type="match status" value="1"/>
</dbReference>
<dbReference type="PANTHER" id="PTHR30307">
    <property type="entry name" value="S-ADENOSYLMETHIONINE:TRNA RIBOSYLTRANSFERASE-ISOMERASE"/>
    <property type="match status" value="1"/>
</dbReference>
<dbReference type="InterPro" id="IPR042119">
    <property type="entry name" value="QueA_dom2"/>
</dbReference>
<evidence type="ECO:0000313" key="7">
    <source>
        <dbReference type="EMBL" id="MBB6576691.1"/>
    </source>
</evidence>
<keyword evidence="3 5" id="KW-0949">S-adenosyl-L-methionine</keyword>
<evidence type="ECO:0000256" key="2">
    <source>
        <dbReference type="ARBA" id="ARBA00022679"/>
    </source>
</evidence>
<dbReference type="SUPFAM" id="SSF111337">
    <property type="entry name" value="QueA-like"/>
    <property type="match status" value="1"/>
</dbReference>
<dbReference type="RefSeq" id="WP_184705409.1">
    <property type="nucleotide sequence ID" value="NZ_JACHKZ010000003.1"/>
</dbReference>
<organism evidence="7 8">
    <name type="scientific">Comamonas odontotermitis</name>
    <dbReference type="NCBI Taxonomy" id="379895"/>
    <lineage>
        <taxon>Bacteria</taxon>
        <taxon>Pseudomonadati</taxon>
        <taxon>Pseudomonadota</taxon>
        <taxon>Betaproteobacteria</taxon>
        <taxon>Burkholderiales</taxon>
        <taxon>Comamonadaceae</taxon>
        <taxon>Comamonas</taxon>
    </lineage>
</organism>
<dbReference type="EMBL" id="JACHKZ010000003">
    <property type="protein sequence ID" value="MBB6576691.1"/>
    <property type="molecule type" value="Genomic_DNA"/>
</dbReference>
<evidence type="ECO:0000256" key="3">
    <source>
        <dbReference type="ARBA" id="ARBA00022691"/>
    </source>
</evidence>
<gene>
    <name evidence="5" type="primary">queA</name>
    <name evidence="7" type="ORF">HNP33_000739</name>
</gene>
<dbReference type="NCBIfam" id="NF001140">
    <property type="entry name" value="PRK00147.1"/>
    <property type="match status" value="1"/>
</dbReference>
<comment type="subunit">
    <text evidence="5">Monomer.</text>
</comment>
<reference evidence="7 8" key="1">
    <citation type="submission" date="2020-08" db="EMBL/GenBank/DDBJ databases">
        <title>Functional genomics of gut bacteria from endangered species of beetles.</title>
        <authorList>
            <person name="Carlos-Shanley C."/>
        </authorList>
    </citation>
    <scope>NUCLEOTIDE SEQUENCE [LARGE SCALE GENOMIC DNA]</scope>
    <source>
        <strain evidence="7 8">S00124</strain>
    </source>
</reference>
<feature type="region of interest" description="Disordered" evidence="6">
    <location>
        <begin position="366"/>
        <end position="390"/>
    </location>
</feature>
<accession>A0ABR6RC11</accession>
<comment type="function">
    <text evidence="5">Transfers and isomerizes the ribose moiety from AdoMet to the 7-aminomethyl group of 7-deazaguanine (preQ1-tRNA) to give epoxyqueuosine (oQ-tRNA).</text>
</comment>
<dbReference type="GO" id="GO:0051075">
    <property type="term" value="F:S-adenosylmethionine:tRNA ribosyltransferase-isomerase activity"/>
    <property type="evidence" value="ECO:0007669"/>
    <property type="project" value="UniProtKB-EC"/>
</dbReference>
<comment type="subcellular location">
    <subcellularLocation>
        <location evidence="5">Cytoplasm</location>
    </subcellularLocation>
</comment>
<proteinExistence type="inferred from homology"/>
<dbReference type="Gene3D" id="2.40.10.240">
    <property type="entry name" value="QueA-like"/>
    <property type="match status" value="1"/>
</dbReference>
<keyword evidence="7" id="KW-0328">Glycosyltransferase</keyword>
<evidence type="ECO:0000313" key="8">
    <source>
        <dbReference type="Proteomes" id="UP000562492"/>
    </source>
</evidence>
<name>A0ABR6RC11_9BURK</name>
<evidence type="ECO:0000256" key="5">
    <source>
        <dbReference type="HAMAP-Rule" id="MF_00113"/>
    </source>
</evidence>
<evidence type="ECO:0000256" key="6">
    <source>
        <dbReference type="SAM" id="MobiDB-lite"/>
    </source>
</evidence>